<comment type="function">
    <text evidence="1 7">May be involved in both secretory and endocytic intracellular trafficking in the endosomal/prevacuolar compartments.</text>
</comment>
<keyword evidence="9" id="KW-1185">Reference proteome</keyword>
<comment type="subcellular location">
    <subcellularLocation>
        <location evidence="2 7">Membrane</location>
        <topology evidence="2 7">Multi-pass membrane protein</topology>
    </subcellularLocation>
</comment>
<dbReference type="InterPro" id="IPR004895">
    <property type="entry name" value="Prenylated_rab_accept_PRA1"/>
</dbReference>
<comment type="similarity">
    <text evidence="3 7">Belongs to the PRA1 family.</text>
</comment>
<dbReference type="PANTHER" id="PTHR19317:SF96">
    <property type="entry name" value="PRA1 FAMILY PROTEIN"/>
    <property type="match status" value="1"/>
</dbReference>
<evidence type="ECO:0000256" key="7">
    <source>
        <dbReference type="RuleBase" id="RU363107"/>
    </source>
</evidence>
<keyword evidence="6 7" id="KW-0472">Membrane</keyword>
<dbReference type="GO" id="GO:0005783">
    <property type="term" value="C:endoplasmic reticulum"/>
    <property type="evidence" value="ECO:0007669"/>
    <property type="project" value="TreeGrafter"/>
</dbReference>
<evidence type="ECO:0000313" key="9">
    <source>
        <dbReference type="Proteomes" id="UP000823388"/>
    </source>
</evidence>
<reference evidence="8" key="1">
    <citation type="submission" date="2020-05" db="EMBL/GenBank/DDBJ databases">
        <title>WGS assembly of Panicum virgatum.</title>
        <authorList>
            <person name="Lovell J.T."/>
            <person name="Jenkins J."/>
            <person name="Shu S."/>
            <person name="Juenger T.E."/>
            <person name="Schmutz J."/>
        </authorList>
    </citation>
    <scope>NUCLEOTIDE SEQUENCE</scope>
    <source>
        <strain evidence="8">AP13</strain>
    </source>
</reference>
<organism evidence="8 9">
    <name type="scientific">Panicum virgatum</name>
    <name type="common">Blackwell switchgrass</name>
    <dbReference type="NCBI Taxonomy" id="38727"/>
    <lineage>
        <taxon>Eukaryota</taxon>
        <taxon>Viridiplantae</taxon>
        <taxon>Streptophyta</taxon>
        <taxon>Embryophyta</taxon>
        <taxon>Tracheophyta</taxon>
        <taxon>Spermatophyta</taxon>
        <taxon>Magnoliopsida</taxon>
        <taxon>Liliopsida</taxon>
        <taxon>Poales</taxon>
        <taxon>Poaceae</taxon>
        <taxon>PACMAD clade</taxon>
        <taxon>Panicoideae</taxon>
        <taxon>Panicodae</taxon>
        <taxon>Paniceae</taxon>
        <taxon>Panicinae</taxon>
        <taxon>Panicum</taxon>
        <taxon>Panicum sect. Hiantes</taxon>
    </lineage>
</organism>
<evidence type="ECO:0000256" key="5">
    <source>
        <dbReference type="ARBA" id="ARBA00022989"/>
    </source>
</evidence>
<evidence type="ECO:0000256" key="1">
    <source>
        <dbReference type="ARBA" id="ARBA00002501"/>
    </source>
</evidence>
<feature type="transmembrane region" description="Helical" evidence="7">
    <location>
        <begin position="109"/>
        <end position="129"/>
    </location>
</feature>
<evidence type="ECO:0000256" key="6">
    <source>
        <dbReference type="ARBA" id="ARBA00023136"/>
    </source>
</evidence>
<dbReference type="GO" id="GO:0005794">
    <property type="term" value="C:Golgi apparatus"/>
    <property type="evidence" value="ECO:0007669"/>
    <property type="project" value="TreeGrafter"/>
</dbReference>
<feature type="transmembrane region" description="Helical" evidence="7">
    <location>
        <begin position="172"/>
        <end position="203"/>
    </location>
</feature>
<keyword evidence="5 7" id="KW-1133">Transmembrane helix</keyword>
<keyword evidence="7" id="KW-0813">Transport</keyword>
<evidence type="ECO:0000256" key="3">
    <source>
        <dbReference type="ARBA" id="ARBA00006483"/>
    </source>
</evidence>
<name>A0A8T0X5U1_PANVG</name>
<evidence type="ECO:0000256" key="2">
    <source>
        <dbReference type="ARBA" id="ARBA00004141"/>
    </source>
</evidence>
<evidence type="ECO:0000256" key="4">
    <source>
        <dbReference type="ARBA" id="ARBA00022692"/>
    </source>
</evidence>
<evidence type="ECO:0000313" key="8">
    <source>
        <dbReference type="EMBL" id="KAG2657031.1"/>
    </source>
</evidence>
<accession>A0A8T0X5U1</accession>
<dbReference type="EMBL" id="CM029037">
    <property type="protein sequence ID" value="KAG2657031.1"/>
    <property type="molecule type" value="Genomic_DNA"/>
</dbReference>
<proteinExistence type="inferred from homology"/>
<keyword evidence="4 7" id="KW-0812">Transmembrane</keyword>
<dbReference type="PANTHER" id="PTHR19317">
    <property type="entry name" value="PRENYLATED RAB ACCEPTOR 1-RELATED"/>
    <property type="match status" value="1"/>
</dbReference>
<gene>
    <name evidence="8" type="ORF">PVAP13_1KG323485</name>
</gene>
<dbReference type="Proteomes" id="UP000823388">
    <property type="component" value="Chromosome 1K"/>
</dbReference>
<dbReference type="GO" id="GO:0016020">
    <property type="term" value="C:membrane"/>
    <property type="evidence" value="ECO:0007669"/>
    <property type="project" value="UniProtKB-SubCell"/>
</dbReference>
<dbReference type="AlphaFoldDB" id="A0A8T0X5U1"/>
<dbReference type="GO" id="GO:0016192">
    <property type="term" value="P:vesicle-mediated transport"/>
    <property type="evidence" value="ECO:0007669"/>
    <property type="project" value="TreeGrafter"/>
</dbReference>
<sequence length="245" mass="25548">MRRWGVVYLVAGPLSRERCRNISMALEKARWLALGGSPIAAAELTIEILCAKDPTVIIYKRRGPIPAGVSGQISSCAHRRASLLRARRPLLGVRPESLSETSARLRKNLAYFCVNYAPVVTLTLAAALAAHPGSLAALLALLAAWCLLYALRPADAPPLAACGRTLSDREVLGGLVAASAFVVFLTSVGSLIFSALALGAAVVCAHGACRVPEDLFLDEPDQVNGGGSANPLLSFPAAVTGGGRV</sequence>
<feature type="transmembrane region" description="Helical" evidence="7">
    <location>
        <begin position="135"/>
        <end position="151"/>
    </location>
</feature>
<protein>
    <recommendedName>
        <fullName evidence="7">PRA1 family protein</fullName>
    </recommendedName>
</protein>
<dbReference type="Pfam" id="PF03208">
    <property type="entry name" value="PRA1"/>
    <property type="match status" value="1"/>
</dbReference>
<comment type="caution">
    <text evidence="8">The sequence shown here is derived from an EMBL/GenBank/DDBJ whole genome shotgun (WGS) entry which is preliminary data.</text>
</comment>